<keyword evidence="1" id="KW-0472">Membrane</keyword>
<keyword evidence="3" id="KW-1185">Reference proteome</keyword>
<dbReference type="RefSeq" id="WP_283404706.1">
    <property type="nucleotide sequence ID" value="NZ_BAAAEA010000007.1"/>
</dbReference>
<evidence type="ECO:0008006" key="4">
    <source>
        <dbReference type="Google" id="ProtNLM"/>
    </source>
</evidence>
<feature type="transmembrane region" description="Helical" evidence="1">
    <location>
        <begin position="115"/>
        <end position="140"/>
    </location>
</feature>
<organism evidence="2 3">
    <name type="scientific">Roseibium denhamense</name>
    <dbReference type="NCBI Taxonomy" id="76305"/>
    <lineage>
        <taxon>Bacteria</taxon>
        <taxon>Pseudomonadati</taxon>
        <taxon>Pseudomonadota</taxon>
        <taxon>Alphaproteobacteria</taxon>
        <taxon>Hyphomicrobiales</taxon>
        <taxon>Stappiaceae</taxon>
        <taxon>Roseibium</taxon>
    </lineage>
</organism>
<dbReference type="EMBL" id="FXTT01000010">
    <property type="protein sequence ID" value="SMP37224.1"/>
    <property type="molecule type" value="Genomic_DNA"/>
</dbReference>
<keyword evidence="1" id="KW-0812">Transmembrane</keyword>
<accession>A0ABY1PP50</accession>
<feature type="transmembrane region" description="Helical" evidence="1">
    <location>
        <begin position="91"/>
        <end position="109"/>
    </location>
</feature>
<evidence type="ECO:0000256" key="1">
    <source>
        <dbReference type="SAM" id="Phobius"/>
    </source>
</evidence>
<proteinExistence type="predicted"/>
<sequence length="152" mass="16520">MTQLQSTKLKIITVLWVIWGLVHALAGVLTIAQGAPDSIAGVADAVDPAMFHATYHTATDALINQHGYNLLWIGLFTVAGGIYIWRGDFTWLFFTAVVGGLTDVGYFVFMDLGGFVHFFPGTVMTLVSGSAILLSVWVGLSRRNSRQEARTT</sequence>
<feature type="transmembrane region" description="Helical" evidence="1">
    <location>
        <begin position="66"/>
        <end position="84"/>
    </location>
</feature>
<keyword evidence="1" id="KW-1133">Transmembrane helix</keyword>
<comment type="caution">
    <text evidence="2">The sequence shown here is derived from an EMBL/GenBank/DDBJ whole genome shotgun (WGS) entry which is preliminary data.</text>
</comment>
<evidence type="ECO:0000313" key="2">
    <source>
        <dbReference type="EMBL" id="SMP37224.1"/>
    </source>
</evidence>
<feature type="transmembrane region" description="Helical" evidence="1">
    <location>
        <begin position="12"/>
        <end position="32"/>
    </location>
</feature>
<dbReference type="Proteomes" id="UP001157914">
    <property type="component" value="Unassembled WGS sequence"/>
</dbReference>
<reference evidence="2 3" key="1">
    <citation type="submission" date="2017-05" db="EMBL/GenBank/DDBJ databases">
        <authorList>
            <person name="Varghese N."/>
            <person name="Submissions S."/>
        </authorList>
    </citation>
    <scope>NUCLEOTIDE SEQUENCE [LARGE SCALE GENOMIC DNA]</scope>
    <source>
        <strain evidence="2 3">DSM 15949</strain>
    </source>
</reference>
<evidence type="ECO:0000313" key="3">
    <source>
        <dbReference type="Proteomes" id="UP001157914"/>
    </source>
</evidence>
<protein>
    <recommendedName>
        <fullName evidence="4">DUF4383 domain-containing protein</fullName>
    </recommendedName>
</protein>
<name>A0ABY1PP50_9HYPH</name>
<gene>
    <name evidence="2" type="ORF">SAMN06265374_0023</name>
</gene>